<keyword evidence="4" id="KW-0539">Nucleus</keyword>
<dbReference type="InterPro" id="IPR000949">
    <property type="entry name" value="ELM2_dom"/>
</dbReference>
<dbReference type="Gene3D" id="1.10.10.60">
    <property type="entry name" value="Homeodomain-like"/>
    <property type="match status" value="1"/>
</dbReference>
<dbReference type="GO" id="GO:0000118">
    <property type="term" value="C:histone deacetylase complex"/>
    <property type="evidence" value="ECO:0007669"/>
    <property type="project" value="TreeGrafter"/>
</dbReference>
<feature type="domain" description="SANT" evidence="7">
    <location>
        <begin position="233"/>
        <end position="284"/>
    </location>
</feature>
<dbReference type="Pfam" id="PF01448">
    <property type="entry name" value="ELM2"/>
    <property type="match status" value="1"/>
</dbReference>
<dbReference type="InterPro" id="IPR001005">
    <property type="entry name" value="SANT/Myb"/>
</dbReference>
<feature type="coiled-coil region" evidence="5">
    <location>
        <begin position="182"/>
        <end position="209"/>
    </location>
</feature>
<proteinExistence type="predicted"/>
<dbReference type="PANTHER" id="PTHR16089:SF28">
    <property type="entry name" value="REST COREPRESSOR"/>
    <property type="match status" value="1"/>
</dbReference>
<evidence type="ECO:0000256" key="5">
    <source>
        <dbReference type="SAM" id="Coils"/>
    </source>
</evidence>
<dbReference type="OrthoDB" id="10064338at2759"/>
<dbReference type="GO" id="GO:0005667">
    <property type="term" value="C:transcription regulator complex"/>
    <property type="evidence" value="ECO:0007669"/>
    <property type="project" value="TreeGrafter"/>
</dbReference>
<keyword evidence="9" id="KW-1185">Reference proteome</keyword>
<dbReference type="InterPro" id="IPR051066">
    <property type="entry name" value="Trans_reg/Corepressor"/>
</dbReference>
<keyword evidence="3" id="KW-0804">Transcription</keyword>
<evidence type="ECO:0000256" key="1">
    <source>
        <dbReference type="ARBA" id="ARBA00004123"/>
    </source>
</evidence>
<gene>
    <name evidence="8" type="ORF">BIW11_12566</name>
</gene>
<evidence type="ECO:0000313" key="8">
    <source>
        <dbReference type="EMBL" id="OQR68959.1"/>
    </source>
</evidence>
<evidence type="ECO:0000259" key="7">
    <source>
        <dbReference type="PROSITE" id="PS51293"/>
    </source>
</evidence>
<reference evidence="8 9" key="1">
    <citation type="journal article" date="2017" name="Gigascience">
        <title>Draft genome of the honey bee ectoparasitic mite, Tropilaelaps mercedesae, is shaped by the parasitic life history.</title>
        <authorList>
            <person name="Dong X."/>
            <person name="Armstrong S.D."/>
            <person name="Xia D."/>
            <person name="Makepeace B.L."/>
            <person name="Darby A.C."/>
            <person name="Kadowaki T."/>
        </authorList>
    </citation>
    <scope>NUCLEOTIDE SEQUENCE [LARGE SCALE GENOMIC DNA]</scope>
    <source>
        <strain evidence="8">Wuxi-XJTLU</strain>
    </source>
</reference>
<comment type="caution">
    <text evidence="8">The sequence shown here is derived from an EMBL/GenBank/DDBJ whole genome shotgun (WGS) entry which is preliminary data.</text>
</comment>
<name>A0A1V9X5T0_9ACAR</name>
<feature type="region of interest" description="Disordered" evidence="6">
    <location>
        <begin position="120"/>
        <end position="145"/>
    </location>
</feature>
<dbReference type="STRING" id="418985.A0A1V9X5T0"/>
<dbReference type="Pfam" id="PF00249">
    <property type="entry name" value="Myb_DNA-binding"/>
    <property type="match status" value="1"/>
</dbReference>
<evidence type="ECO:0000256" key="2">
    <source>
        <dbReference type="ARBA" id="ARBA00023015"/>
    </source>
</evidence>
<dbReference type="InParanoid" id="A0A1V9X5T0"/>
<sequence>MSRPNRRAKQEGDVKTDGLRIGPEFQADIPILVSASEVSELHRADLLYQPDDSDGDYKNEDKKFLGNPYVRWTTDEKANFKRCFSRHKKKFHRYKDLLPNKTIVQLLDYYYSTKIRELPEPPLSRDPDYNPGKGSPRKNGRNLKRPVITGSGRILFSRRVDQPHSGDRLRFTLGEIDQVIENDETSKQLDELQKTASRLGEELVQNKVESKDHKQVEMYRRLCNSSWPCSKNVVGTPWTDSELILAVHSIRVYGKDFKAVARLIGNKTEAQVRLFFANYRERYNLELMVRQFEEDRRNGLISRGSFALLPTQPPDTLSPTGSPVKKLIRSPLKKPSILSRRKV</sequence>
<dbReference type="PANTHER" id="PTHR16089">
    <property type="entry name" value="REST COREPRESSOR COREST PROTEIN-RELATED"/>
    <property type="match status" value="1"/>
</dbReference>
<accession>A0A1V9X5T0</accession>
<dbReference type="AlphaFoldDB" id="A0A1V9X5T0"/>
<evidence type="ECO:0000256" key="4">
    <source>
        <dbReference type="ARBA" id="ARBA00023242"/>
    </source>
</evidence>
<keyword evidence="2" id="KW-0805">Transcription regulation</keyword>
<dbReference type="SUPFAM" id="SSF46689">
    <property type="entry name" value="Homeodomain-like"/>
    <property type="match status" value="2"/>
</dbReference>
<feature type="compositionally biased region" description="Basic residues" evidence="6">
    <location>
        <begin position="135"/>
        <end position="144"/>
    </location>
</feature>
<comment type="subcellular location">
    <subcellularLocation>
        <location evidence="1">Nucleus</location>
    </subcellularLocation>
</comment>
<dbReference type="GO" id="GO:0006357">
    <property type="term" value="P:regulation of transcription by RNA polymerase II"/>
    <property type="evidence" value="ECO:0007669"/>
    <property type="project" value="TreeGrafter"/>
</dbReference>
<dbReference type="PROSITE" id="PS51293">
    <property type="entry name" value="SANT"/>
    <property type="match status" value="2"/>
</dbReference>
<evidence type="ECO:0000256" key="6">
    <source>
        <dbReference type="SAM" id="MobiDB-lite"/>
    </source>
</evidence>
<feature type="domain" description="SANT" evidence="7">
    <location>
        <begin position="71"/>
        <end position="118"/>
    </location>
</feature>
<protein>
    <submittedName>
        <fullName evidence="8">REST corepressor 3-like</fullName>
    </submittedName>
</protein>
<organism evidence="8 9">
    <name type="scientific">Tropilaelaps mercedesae</name>
    <dbReference type="NCBI Taxonomy" id="418985"/>
    <lineage>
        <taxon>Eukaryota</taxon>
        <taxon>Metazoa</taxon>
        <taxon>Ecdysozoa</taxon>
        <taxon>Arthropoda</taxon>
        <taxon>Chelicerata</taxon>
        <taxon>Arachnida</taxon>
        <taxon>Acari</taxon>
        <taxon>Parasitiformes</taxon>
        <taxon>Mesostigmata</taxon>
        <taxon>Gamasina</taxon>
        <taxon>Dermanyssoidea</taxon>
        <taxon>Laelapidae</taxon>
        <taxon>Tropilaelaps</taxon>
    </lineage>
</organism>
<dbReference type="InterPro" id="IPR009057">
    <property type="entry name" value="Homeodomain-like_sf"/>
</dbReference>
<keyword evidence="5" id="KW-0175">Coiled coil</keyword>
<evidence type="ECO:0000313" key="9">
    <source>
        <dbReference type="Proteomes" id="UP000192247"/>
    </source>
</evidence>
<dbReference type="Gene3D" id="1.20.58.1880">
    <property type="match status" value="1"/>
</dbReference>
<dbReference type="EMBL" id="MNPL01022803">
    <property type="protein sequence ID" value="OQR68959.1"/>
    <property type="molecule type" value="Genomic_DNA"/>
</dbReference>
<dbReference type="Proteomes" id="UP000192247">
    <property type="component" value="Unassembled WGS sequence"/>
</dbReference>
<dbReference type="GO" id="GO:0003714">
    <property type="term" value="F:transcription corepressor activity"/>
    <property type="evidence" value="ECO:0007669"/>
    <property type="project" value="TreeGrafter"/>
</dbReference>
<evidence type="ECO:0000256" key="3">
    <source>
        <dbReference type="ARBA" id="ARBA00023163"/>
    </source>
</evidence>
<dbReference type="CDD" id="cd00167">
    <property type="entry name" value="SANT"/>
    <property type="match status" value="1"/>
</dbReference>
<dbReference type="InterPro" id="IPR017884">
    <property type="entry name" value="SANT_dom"/>
</dbReference>
<dbReference type="SMART" id="SM00717">
    <property type="entry name" value="SANT"/>
    <property type="match status" value="2"/>
</dbReference>